<dbReference type="Gene3D" id="1.10.10.10">
    <property type="entry name" value="Winged helix-like DNA-binding domain superfamily/Winged helix DNA-binding domain"/>
    <property type="match status" value="1"/>
</dbReference>
<evidence type="ECO:0000259" key="1">
    <source>
        <dbReference type="PROSITE" id="PS50186"/>
    </source>
</evidence>
<accession>H2YKW8</accession>
<dbReference type="AlphaFoldDB" id="H2YKW8"/>
<evidence type="ECO:0000313" key="3">
    <source>
        <dbReference type="Proteomes" id="UP000007875"/>
    </source>
</evidence>
<dbReference type="GeneTree" id="ENSGT00660000097130"/>
<dbReference type="InterPro" id="IPR036390">
    <property type="entry name" value="WH_DNA-bd_sf"/>
</dbReference>
<dbReference type="Pfam" id="PF00610">
    <property type="entry name" value="DEP"/>
    <property type="match status" value="1"/>
</dbReference>
<feature type="domain" description="DEP" evidence="1">
    <location>
        <begin position="1"/>
        <end position="56"/>
    </location>
</feature>
<dbReference type="InterPro" id="IPR000591">
    <property type="entry name" value="DEP_dom"/>
</dbReference>
<evidence type="ECO:0000313" key="2">
    <source>
        <dbReference type="Ensembl" id="ENSCSAVP00000005970.1"/>
    </source>
</evidence>
<dbReference type="CDD" id="cd04371">
    <property type="entry name" value="DEP"/>
    <property type="match status" value="1"/>
</dbReference>
<dbReference type="Ensembl" id="ENSCSAVT00000006045.1">
    <property type="protein sequence ID" value="ENSCSAVP00000005970.1"/>
    <property type="gene ID" value="ENSCSAVG00000003561.1"/>
</dbReference>
<dbReference type="SUPFAM" id="SSF46785">
    <property type="entry name" value="Winged helix' DNA-binding domain"/>
    <property type="match status" value="1"/>
</dbReference>
<dbReference type="Proteomes" id="UP000007875">
    <property type="component" value="Unassembled WGS sequence"/>
</dbReference>
<protein>
    <recommendedName>
        <fullName evidence="1">DEP domain-containing protein</fullName>
    </recommendedName>
</protein>
<dbReference type="InterPro" id="IPR036388">
    <property type="entry name" value="WH-like_DNA-bd_sf"/>
</dbReference>
<dbReference type="HOGENOM" id="CLU_2043319_0_0_1"/>
<proteinExistence type="predicted"/>
<sequence length="121" mass="13592">MKASDLTAWLMENGISDSLERAVELCRSLHQHGIIKPVVRDITRFESGGSFYLFAIDYSRSPVSVHTFLSSGIKYSNKEPPQRNPRIHLRQTSDQLLDLSLYSNGTEFNKTGKKKSSTDSG</sequence>
<dbReference type="PROSITE" id="PS50186">
    <property type="entry name" value="DEP"/>
    <property type="match status" value="1"/>
</dbReference>
<name>H2YKW8_CIOSA</name>
<dbReference type="GO" id="GO:0035556">
    <property type="term" value="P:intracellular signal transduction"/>
    <property type="evidence" value="ECO:0007669"/>
    <property type="project" value="InterPro"/>
</dbReference>
<keyword evidence="3" id="KW-1185">Reference proteome</keyword>
<reference evidence="2" key="2">
    <citation type="submission" date="2025-08" db="UniProtKB">
        <authorList>
            <consortium name="Ensembl"/>
        </authorList>
    </citation>
    <scope>IDENTIFICATION</scope>
</reference>
<organism evidence="2 3">
    <name type="scientific">Ciona savignyi</name>
    <name type="common">Pacific transparent sea squirt</name>
    <dbReference type="NCBI Taxonomy" id="51511"/>
    <lineage>
        <taxon>Eukaryota</taxon>
        <taxon>Metazoa</taxon>
        <taxon>Chordata</taxon>
        <taxon>Tunicata</taxon>
        <taxon>Ascidiacea</taxon>
        <taxon>Phlebobranchia</taxon>
        <taxon>Cionidae</taxon>
        <taxon>Ciona</taxon>
    </lineage>
</organism>
<reference evidence="2" key="3">
    <citation type="submission" date="2025-09" db="UniProtKB">
        <authorList>
            <consortium name="Ensembl"/>
        </authorList>
    </citation>
    <scope>IDENTIFICATION</scope>
</reference>
<reference evidence="3" key="1">
    <citation type="submission" date="2003-08" db="EMBL/GenBank/DDBJ databases">
        <authorList>
            <person name="Birren B."/>
            <person name="Nusbaum C."/>
            <person name="Abebe A."/>
            <person name="Abouelleil A."/>
            <person name="Adekoya E."/>
            <person name="Ait-zahra M."/>
            <person name="Allen N."/>
            <person name="Allen T."/>
            <person name="An P."/>
            <person name="Anderson M."/>
            <person name="Anderson S."/>
            <person name="Arachchi H."/>
            <person name="Armbruster J."/>
            <person name="Bachantsang P."/>
            <person name="Baldwin J."/>
            <person name="Barry A."/>
            <person name="Bayul T."/>
            <person name="Blitshsteyn B."/>
            <person name="Bloom T."/>
            <person name="Blye J."/>
            <person name="Boguslavskiy L."/>
            <person name="Borowsky M."/>
            <person name="Boukhgalter B."/>
            <person name="Brunache A."/>
            <person name="Butler J."/>
            <person name="Calixte N."/>
            <person name="Calvo S."/>
            <person name="Camarata J."/>
            <person name="Campo K."/>
            <person name="Chang J."/>
            <person name="Cheshatsang Y."/>
            <person name="Citroen M."/>
            <person name="Collymore A."/>
            <person name="Considine T."/>
            <person name="Cook A."/>
            <person name="Cooke P."/>
            <person name="Corum B."/>
            <person name="Cuomo C."/>
            <person name="David R."/>
            <person name="Dawoe T."/>
            <person name="Degray S."/>
            <person name="Dodge S."/>
            <person name="Dooley K."/>
            <person name="Dorje P."/>
            <person name="Dorjee K."/>
            <person name="Dorris L."/>
            <person name="Duffey N."/>
            <person name="Dupes A."/>
            <person name="Elkins T."/>
            <person name="Engels R."/>
            <person name="Erickson J."/>
            <person name="Farina A."/>
            <person name="Faro S."/>
            <person name="Ferreira P."/>
            <person name="Fischer H."/>
            <person name="Fitzgerald M."/>
            <person name="Foley K."/>
            <person name="Gage D."/>
            <person name="Galagan J."/>
            <person name="Gearin G."/>
            <person name="Gnerre S."/>
            <person name="Gnirke A."/>
            <person name="Goyette A."/>
            <person name="Graham J."/>
            <person name="Grandbois E."/>
            <person name="Gyaltsen K."/>
            <person name="Hafez N."/>
            <person name="Hagopian D."/>
            <person name="Hagos B."/>
            <person name="Hall J."/>
            <person name="Hatcher B."/>
            <person name="Heller A."/>
            <person name="Higgins H."/>
            <person name="Honan T."/>
            <person name="Horn A."/>
            <person name="Houde N."/>
            <person name="Hughes L."/>
            <person name="Hulme W."/>
            <person name="Husby E."/>
            <person name="Iliev I."/>
            <person name="Jaffe D."/>
            <person name="Jones C."/>
            <person name="Kamal M."/>
            <person name="Kamat A."/>
            <person name="Kamvysselis M."/>
            <person name="Karlsson E."/>
            <person name="Kells C."/>
            <person name="Kieu A."/>
            <person name="Kisner P."/>
            <person name="Kodira C."/>
            <person name="Kulbokas E."/>
            <person name="Labutti K."/>
            <person name="Lama D."/>
            <person name="Landers T."/>
            <person name="Leger J."/>
            <person name="Levine S."/>
            <person name="Lewis D."/>
            <person name="Lewis T."/>
            <person name="Lindblad-toh K."/>
            <person name="Liu X."/>
            <person name="Lokyitsang T."/>
            <person name="Lokyitsang Y."/>
            <person name="Lucien O."/>
            <person name="Lui A."/>
            <person name="Ma L.J."/>
            <person name="Mabbitt R."/>
            <person name="Macdonald J."/>
            <person name="Maclean C."/>
            <person name="Major J."/>
            <person name="Manning J."/>
            <person name="Marabella R."/>
            <person name="Maru K."/>
            <person name="Matthews C."/>
            <person name="Mauceli E."/>
            <person name="Mccarthy M."/>
            <person name="Mcdonough S."/>
            <person name="Mcghee T."/>
            <person name="Meldrim J."/>
            <person name="Meneus L."/>
            <person name="Mesirov J."/>
            <person name="Mihalev A."/>
            <person name="Mihova T."/>
            <person name="Mikkelsen T."/>
            <person name="Mlenga V."/>
            <person name="Moru K."/>
            <person name="Mozes J."/>
            <person name="Mulrain L."/>
            <person name="Munson G."/>
            <person name="Naylor J."/>
            <person name="Newes C."/>
            <person name="Nguyen C."/>
            <person name="Nguyen N."/>
            <person name="Nguyen T."/>
            <person name="Nicol R."/>
            <person name="Nielsen C."/>
            <person name="Nizzari M."/>
            <person name="Norbu C."/>
            <person name="Norbu N."/>
            <person name="O'donnell P."/>
            <person name="Okoawo O."/>
            <person name="O'leary S."/>
            <person name="Omotosho B."/>
            <person name="O'neill K."/>
            <person name="Osman S."/>
            <person name="Parker S."/>
            <person name="Perrin D."/>
            <person name="Phunkhang P."/>
            <person name="Piqani B."/>
            <person name="Purcell S."/>
            <person name="Rachupka T."/>
            <person name="Ramasamy U."/>
            <person name="Rameau R."/>
            <person name="Ray V."/>
            <person name="Raymond C."/>
            <person name="Retta R."/>
            <person name="Richardson S."/>
            <person name="Rise C."/>
            <person name="Rodriguez J."/>
            <person name="Rogers J."/>
            <person name="Rogov P."/>
            <person name="Rutman M."/>
            <person name="Schupbach R."/>
            <person name="Seaman C."/>
            <person name="Settipalli S."/>
            <person name="Sharpe T."/>
            <person name="Sheridan J."/>
            <person name="Sherpa N."/>
            <person name="Shi J."/>
            <person name="Smirnov S."/>
            <person name="Smith C."/>
            <person name="Sougnez C."/>
            <person name="Spencer B."/>
            <person name="Stalker J."/>
            <person name="Stange-thomann N."/>
            <person name="Stavropoulos S."/>
            <person name="Stetson K."/>
            <person name="Stone C."/>
            <person name="Stone S."/>
            <person name="Stubbs M."/>
            <person name="Talamas J."/>
            <person name="Tchuinga P."/>
            <person name="Tenzing P."/>
            <person name="Tesfaye S."/>
            <person name="Theodore J."/>
            <person name="Thoulutsang Y."/>
            <person name="Topham K."/>
            <person name="Towey S."/>
            <person name="Tsamla T."/>
            <person name="Tsomo N."/>
            <person name="Vallee D."/>
            <person name="Vassiliev H."/>
            <person name="Venkataraman V."/>
            <person name="Vinson J."/>
            <person name="Vo A."/>
            <person name="Wade C."/>
            <person name="Wang S."/>
            <person name="Wangchuk T."/>
            <person name="Wangdi T."/>
            <person name="Whittaker C."/>
            <person name="Wilkinson J."/>
            <person name="Wu Y."/>
            <person name="Wyman D."/>
            <person name="Yadav S."/>
            <person name="Yang S."/>
            <person name="Yang X."/>
            <person name="Yeager S."/>
            <person name="Yee E."/>
            <person name="Young G."/>
            <person name="Zainoun J."/>
            <person name="Zembeck L."/>
            <person name="Zimmer A."/>
            <person name="Zody M."/>
            <person name="Lander E."/>
        </authorList>
    </citation>
    <scope>NUCLEOTIDE SEQUENCE [LARGE SCALE GENOMIC DNA]</scope>
</reference>